<dbReference type="PANTHER" id="PTHR19303:SF73">
    <property type="entry name" value="PROTEIN PDC2"/>
    <property type="match status" value="1"/>
</dbReference>
<dbReference type="InterPro" id="IPR050863">
    <property type="entry name" value="CenT-Element_Derived"/>
</dbReference>
<dbReference type="InterPro" id="IPR009057">
    <property type="entry name" value="Homeodomain-like_sf"/>
</dbReference>
<accession>A0ABQ7JPF4</accession>
<evidence type="ECO:0000256" key="2">
    <source>
        <dbReference type="ARBA" id="ARBA00023242"/>
    </source>
</evidence>
<reference evidence="4 5" key="1">
    <citation type="journal article" date="2020" name="Fungal Divers.">
        <title>Resolving the Mortierellaceae phylogeny through synthesis of multi-gene phylogenetics and phylogenomics.</title>
        <authorList>
            <person name="Vandepol N."/>
            <person name="Liber J."/>
            <person name="Desiro A."/>
            <person name="Na H."/>
            <person name="Kennedy M."/>
            <person name="Barry K."/>
            <person name="Grigoriev I.V."/>
            <person name="Miller A.N."/>
            <person name="O'Donnell K."/>
            <person name="Stajich J.E."/>
            <person name="Bonito G."/>
        </authorList>
    </citation>
    <scope>NUCLEOTIDE SEQUENCE [LARGE SCALE GENOMIC DNA]</scope>
    <source>
        <strain evidence="4 5">AD045</strain>
    </source>
</reference>
<dbReference type="Proteomes" id="UP001194696">
    <property type="component" value="Unassembled WGS sequence"/>
</dbReference>
<evidence type="ECO:0000313" key="5">
    <source>
        <dbReference type="Proteomes" id="UP001194696"/>
    </source>
</evidence>
<organism evidence="4 5">
    <name type="scientific">Linnemannia gamsii</name>
    <dbReference type="NCBI Taxonomy" id="64522"/>
    <lineage>
        <taxon>Eukaryota</taxon>
        <taxon>Fungi</taxon>
        <taxon>Fungi incertae sedis</taxon>
        <taxon>Mucoromycota</taxon>
        <taxon>Mortierellomycotina</taxon>
        <taxon>Mortierellomycetes</taxon>
        <taxon>Mortierellales</taxon>
        <taxon>Mortierellaceae</taxon>
        <taxon>Linnemannia</taxon>
    </lineage>
</organism>
<dbReference type="InterPro" id="IPR007889">
    <property type="entry name" value="HTH_Psq"/>
</dbReference>
<evidence type="ECO:0000259" key="3">
    <source>
        <dbReference type="PROSITE" id="PS51253"/>
    </source>
</evidence>
<sequence>MPEETITRTGISLEKKLAIIVEAKRHPEKSHASLGSQFQCCRSTVSKILKHKLEIEEESKTAVSLNQKRHREGRWKVMEDTLAFYVEQADTALFFTDDALRVKGQRLAEKLHAEGDSKRDFTGAGSWPQRFKKRYGLFTIRLHGEAGSVDLVTVAEKRVELQELIAKYPLKD</sequence>
<dbReference type="Pfam" id="PF04218">
    <property type="entry name" value="CENP-B_N"/>
    <property type="match status" value="1"/>
</dbReference>
<comment type="caution">
    <text evidence="4">The sequence shown here is derived from an EMBL/GenBank/DDBJ whole genome shotgun (WGS) entry which is preliminary data.</text>
</comment>
<dbReference type="EMBL" id="JAAAIM010001123">
    <property type="protein sequence ID" value="KAG0282094.1"/>
    <property type="molecule type" value="Genomic_DNA"/>
</dbReference>
<dbReference type="SUPFAM" id="SSF46689">
    <property type="entry name" value="Homeodomain-like"/>
    <property type="match status" value="2"/>
</dbReference>
<evidence type="ECO:0000313" key="4">
    <source>
        <dbReference type="EMBL" id="KAG0282094.1"/>
    </source>
</evidence>
<feature type="domain" description="HTH CENPB-type" evidence="3">
    <location>
        <begin position="66"/>
        <end position="141"/>
    </location>
</feature>
<protein>
    <recommendedName>
        <fullName evidence="3">HTH CENPB-type domain-containing protein</fullName>
    </recommendedName>
</protein>
<keyword evidence="5" id="KW-1185">Reference proteome</keyword>
<feature type="non-terminal residue" evidence="4">
    <location>
        <position position="172"/>
    </location>
</feature>
<dbReference type="InterPro" id="IPR006600">
    <property type="entry name" value="HTH_CenpB_DNA-bd_dom"/>
</dbReference>
<name>A0ABQ7JPF4_9FUNG</name>
<dbReference type="Gene3D" id="1.10.10.60">
    <property type="entry name" value="Homeodomain-like"/>
    <property type="match status" value="2"/>
</dbReference>
<evidence type="ECO:0000256" key="1">
    <source>
        <dbReference type="ARBA" id="ARBA00023125"/>
    </source>
</evidence>
<gene>
    <name evidence="4" type="ORF">BGZ96_000835</name>
</gene>
<keyword evidence="1" id="KW-0238">DNA-binding</keyword>
<proteinExistence type="predicted"/>
<dbReference type="PROSITE" id="PS51253">
    <property type="entry name" value="HTH_CENPB"/>
    <property type="match status" value="1"/>
</dbReference>
<keyword evidence="2" id="KW-0539">Nucleus</keyword>
<dbReference type="PANTHER" id="PTHR19303">
    <property type="entry name" value="TRANSPOSON"/>
    <property type="match status" value="1"/>
</dbReference>